<dbReference type="InterPro" id="IPR023606">
    <property type="entry name" value="CoA-Trfase_III_dom_1_sf"/>
</dbReference>
<proteinExistence type="inferred from homology"/>
<dbReference type="Gene3D" id="3.30.1540.10">
    <property type="entry name" value="formyl-coa transferase, domain 3"/>
    <property type="match status" value="1"/>
</dbReference>
<keyword evidence="4" id="KW-1185">Reference proteome</keyword>
<comment type="caution">
    <text evidence="3">The sequence shown here is derived from an EMBL/GenBank/DDBJ whole genome shotgun (WGS) entry which is preliminary data.</text>
</comment>
<dbReference type="Proteomes" id="UP001345013">
    <property type="component" value="Unassembled WGS sequence"/>
</dbReference>
<evidence type="ECO:0000256" key="1">
    <source>
        <dbReference type="ARBA" id="ARBA00008383"/>
    </source>
</evidence>
<reference evidence="3 4" key="1">
    <citation type="submission" date="2023-08" db="EMBL/GenBank/DDBJ databases">
        <title>Black Yeasts Isolated from many extreme environments.</title>
        <authorList>
            <person name="Coleine C."/>
            <person name="Stajich J.E."/>
            <person name="Selbmann L."/>
        </authorList>
    </citation>
    <scope>NUCLEOTIDE SEQUENCE [LARGE SCALE GENOMIC DNA]</scope>
    <source>
        <strain evidence="3 4">CCFEE 5885</strain>
    </source>
</reference>
<keyword evidence="2" id="KW-0808">Transferase</keyword>
<organism evidence="3 4">
    <name type="scientific">Lithohypha guttulata</name>
    <dbReference type="NCBI Taxonomy" id="1690604"/>
    <lineage>
        <taxon>Eukaryota</taxon>
        <taxon>Fungi</taxon>
        <taxon>Dikarya</taxon>
        <taxon>Ascomycota</taxon>
        <taxon>Pezizomycotina</taxon>
        <taxon>Eurotiomycetes</taxon>
        <taxon>Chaetothyriomycetidae</taxon>
        <taxon>Chaetothyriales</taxon>
        <taxon>Trichomeriaceae</taxon>
        <taxon>Lithohypha</taxon>
    </lineage>
</organism>
<dbReference type="Gene3D" id="3.40.50.10540">
    <property type="entry name" value="Crotonobetainyl-coa:carnitine coa-transferase, domain 1"/>
    <property type="match status" value="1"/>
</dbReference>
<comment type="similarity">
    <text evidence="1">Belongs to the CoA-transferase III family.</text>
</comment>
<gene>
    <name evidence="3" type="ORF">LTR24_007639</name>
</gene>
<name>A0ABR0K2E5_9EURO</name>
<dbReference type="SUPFAM" id="SSF89796">
    <property type="entry name" value="CoA-transferase family III (CaiB/BaiF)"/>
    <property type="match status" value="1"/>
</dbReference>
<dbReference type="InterPro" id="IPR050483">
    <property type="entry name" value="CoA-transferase_III_domain"/>
</dbReference>
<dbReference type="Pfam" id="PF02515">
    <property type="entry name" value="CoA_transf_3"/>
    <property type="match status" value="1"/>
</dbReference>
<dbReference type="PANTHER" id="PTHR48207:SF3">
    <property type="entry name" value="SUCCINATE--HYDROXYMETHYLGLUTARATE COA-TRANSFERASE"/>
    <property type="match status" value="1"/>
</dbReference>
<dbReference type="EMBL" id="JAVRRG010000118">
    <property type="protein sequence ID" value="KAK5084008.1"/>
    <property type="molecule type" value="Genomic_DNA"/>
</dbReference>
<protein>
    <submittedName>
        <fullName evidence="3">Uncharacterized protein</fullName>
    </submittedName>
</protein>
<evidence type="ECO:0000313" key="3">
    <source>
        <dbReference type="EMBL" id="KAK5084008.1"/>
    </source>
</evidence>
<evidence type="ECO:0000313" key="4">
    <source>
        <dbReference type="Proteomes" id="UP001345013"/>
    </source>
</evidence>
<accession>A0ABR0K2E5</accession>
<evidence type="ECO:0000256" key="2">
    <source>
        <dbReference type="ARBA" id="ARBA00022679"/>
    </source>
</evidence>
<dbReference type="InterPro" id="IPR044855">
    <property type="entry name" value="CoA-Trfase_III_dom3_sf"/>
</dbReference>
<dbReference type="PANTHER" id="PTHR48207">
    <property type="entry name" value="SUCCINATE--HYDROXYMETHYLGLUTARATE COA-TRANSFERASE"/>
    <property type="match status" value="1"/>
</dbReference>
<sequence>MSALVEAMKHVVLAAGRVSYGSPMFAIRSLSTKGISAPSNSGALASIKILDLSRVLAAPLCSQILADYGADVIKVEDVGKGDDTRHFRAVGEKKAWKPDIGPMSNYYASINRNKRSMCLDLKQDRGREILLELVKQSDVLIENYRHGTMEKLKLGWDVLRKVNPRLIHATVTGYGPSGPNAKKAGYDMIVGADAGLLHLTGERNGPPVRPGLGVTDMSTGLFLHGAIVSALFARERTGRGQKIDTSLFESQIALLINVGLTWLNLGQETERWGTQHPSVVPYDAWKTKDLYFVCGATNEKQWKILCKLLSVEHLIEQERFRTNSDRVEHRDELVPLLSPIFLTKTTDEWTAAFEGSEMPYAPINTMERVFAHPQTSAREMVQTIDFEAATDGTIDLIDLATAGAYLRKTTLTFNQYPEVYEQRSVVNPRQPPKLEEYVDKTLHTTWDLTYSQLEYGDPLVASPQRYSRILTIRCELLYPGVRYGSPNWLQQAAGERTEFEKNPCVTIRKSEP</sequence>
<dbReference type="InterPro" id="IPR003673">
    <property type="entry name" value="CoA-Trfase_fam_III"/>
</dbReference>